<gene>
    <name evidence="6" type="ORF">JO380_001537</name>
</gene>
<dbReference type="Gene3D" id="1.10.260.40">
    <property type="entry name" value="lambda repressor-like DNA-binding domains"/>
    <property type="match status" value="1"/>
</dbReference>
<feature type="domain" description="HTH lacI-type" evidence="5">
    <location>
        <begin position="5"/>
        <end position="59"/>
    </location>
</feature>
<evidence type="ECO:0000259" key="5">
    <source>
        <dbReference type="PROSITE" id="PS50932"/>
    </source>
</evidence>
<keyword evidence="2" id="KW-0805">Transcription regulation</keyword>
<evidence type="ECO:0000313" key="7">
    <source>
        <dbReference type="Proteomes" id="UP001240250"/>
    </source>
</evidence>
<dbReference type="InterPro" id="IPR000843">
    <property type="entry name" value="HTH_LacI"/>
</dbReference>
<dbReference type="Proteomes" id="UP001240250">
    <property type="component" value="Unassembled WGS sequence"/>
</dbReference>
<comment type="caution">
    <text evidence="6">The sequence shown here is derived from an EMBL/GenBank/DDBJ whole genome shotgun (WGS) entry which is preliminary data.</text>
</comment>
<evidence type="ECO:0000313" key="6">
    <source>
        <dbReference type="EMBL" id="MDQ0425156.1"/>
    </source>
</evidence>
<dbReference type="RefSeq" id="WP_217997362.1">
    <property type="nucleotide sequence ID" value="NZ_JAUSVM010000001.1"/>
</dbReference>
<dbReference type="Gene3D" id="3.40.50.2300">
    <property type="match status" value="2"/>
</dbReference>
<dbReference type="PANTHER" id="PTHR30146:SF148">
    <property type="entry name" value="HTH-TYPE TRANSCRIPTIONAL REPRESSOR PURR-RELATED"/>
    <property type="match status" value="1"/>
</dbReference>
<dbReference type="EMBL" id="JAUSVM010000001">
    <property type="protein sequence ID" value="MDQ0425156.1"/>
    <property type="molecule type" value="Genomic_DNA"/>
</dbReference>
<keyword evidence="1" id="KW-0678">Repressor</keyword>
<dbReference type="SMART" id="SM00354">
    <property type="entry name" value="HTH_LACI"/>
    <property type="match status" value="1"/>
</dbReference>
<keyword evidence="3" id="KW-0238">DNA-binding</keyword>
<dbReference type="SUPFAM" id="SSF47413">
    <property type="entry name" value="lambda repressor-like DNA-binding domains"/>
    <property type="match status" value="1"/>
</dbReference>
<evidence type="ECO:0000256" key="1">
    <source>
        <dbReference type="ARBA" id="ARBA00022491"/>
    </source>
</evidence>
<evidence type="ECO:0000256" key="2">
    <source>
        <dbReference type="ARBA" id="ARBA00023015"/>
    </source>
</evidence>
<dbReference type="PROSITE" id="PS50932">
    <property type="entry name" value="HTH_LACI_2"/>
    <property type="match status" value="1"/>
</dbReference>
<organism evidence="6 7">
    <name type="scientific">Cellulomonas iranensis</name>
    <dbReference type="NCBI Taxonomy" id="76862"/>
    <lineage>
        <taxon>Bacteria</taxon>
        <taxon>Bacillati</taxon>
        <taxon>Actinomycetota</taxon>
        <taxon>Actinomycetes</taxon>
        <taxon>Micrococcales</taxon>
        <taxon>Cellulomonadaceae</taxon>
        <taxon>Cellulomonas</taxon>
    </lineage>
</organism>
<evidence type="ECO:0000256" key="4">
    <source>
        <dbReference type="ARBA" id="ARBA00023163"/>
    </source>
</evidence>
<keyword evidence="7" id="KW-1185">Reference proteome</keyword>
<dbReference type="SUPFAM" id="SSF53822">
    <property type="entry name" value="Periplasmic binding protein-like I"/>
    <property type="match status" value="1"/>
</dbReference>
<reference evidence="6 7" key="1">
    <citation type="submission" date="2023-07" db="EMBL/GenBank/DDBJ databases">
        <title>Sequencing the genomes of 1000 actinobacteria strains.</title>
        <authorList>
            <person name="Klenk H.-P."/>
        </authorList>
    </citation>
    <scope>NUCLEOTIDE SEQUENCE [LARGE SCALE GENOMIC DNA]</scope>
    <source>
        <strain evidence="6 7">DSM 14785</strain>
    </source>
</reference>
<protein>
    <submittedName>
        <fullName evidence="6">LacI family transcriptional regulator</fullName>
    </submittedName>
</protein>
<proteinExistence type="predicted"/>
<dbReference type="InterPro" id="IPR046335">
    <property type="entry name" value="LacI/GalR-like_sensor"/>
</dbReference>
<dbReference type="PANTHER" id="PTHR30146">
    <property type="entry name" value="LACI-RELATED TRANSCRIPTIONAL REPRESSOR"/>
    <property type="match status" value="1"/>
</dbReference>
<dbReference type="InterPro" id="IPR028082">
    <property type="entry name" value="Peripla_BP_I"/>
</dbReference>
<dbReference type="CDD" id="cd01392">
    <property type="entry name" value="HTH_LacI"/>
    <property type="match status" value="1"/>
</dbReference>
<dbReference type="CDD" id="cd06267">
    <property type="entry name" value="PBP1_LacI_sugar_binding-like"/>
    <property type="match status" value="1"/>
</dbReference>
<accession>A0ABU0GIH4</accession>
<dbReference type="Pfam" id="PF13377">
    <property type="entry name" value="Peripla_BP_3"/>
    <property type="match status" value="1"/>
</dbReference>
<keyword evidence="4" id="KW-0804">Transcription</keyword>
<sequence>MPKTPTVYDVARHVGMSTATVSRVLRRPEDVRPETRALVHAAIQELGYVPSGAARGLAARQTGVLGLCFPDVDGIDDPASVPAPVPAGQAVEVVVDTGQAPDVHPGNLYMGEVMRGAELEAWRTGLAVMIAVARGPASAATVSDLAGRVDGLAVLSATVPDDVLAHIARRIPVVVMAGPGIDGDPHDHISVDNAAGMRALTTHLVADHGLRDLAFVGGSADSPDDAERFLGFRAALAEAGLPVPDAPAARGDFTRTTARTLARRLLAAGDLPRALVCSNDQTALGFLDELAAAGVDVPGRVALTGFDGIDAGLTASPPLTTVRQPMVELGRAAVDRLRRRMADPSLPTATMNLPVRVLLRRSCGCAPTARATPGPAAAVAPPAG</sequence>
<evidence type="ECO:0000256" key="3">
    <source>
        <dbReference type="ARBA" id="ARBA00023125"/>
    </source>
</evidence>
<name>A0ABU0GIH4_9CELL</name>
<dbReference type="InterPro" id="IPR010982">
    <property type="entry name" value="Lambda_DNA-bd_dom_sf"/>
</dbReference>
<dbReference type="Pfam" id="PF00356">
    <property type="entry name" value="LacI"/>
    <property type="match status" value="1"/>
</dbReference>